<dbReference type="InterPro" id="IPR010848">
    <property type="entry name" value="DUF1465"/>
</dbReference>
<comment type="caution">
    <text evidence="1">The sequence shown here is derived from an EMBL/GenBank/DDBJ whole genome shotgun (WGS) entry which is preliminary data.</text>
</comment>
<accession>Q1YK08</accession>
<evidence type="ECO:0008006" key="3">
    <source>
        <dbReference type="Google" id="ProtNLM"/>
    </source>
</evidence>
<reference evidence="1 2" key="1">
    <citation type="journal article" date="2008" name="Appl. Environ. Microbiol.">
        <title>Genomic insights into Mn(II) oxidation by the marine alphaproteobacterium Aurantimonas sp. strain SI85-9A1.</title>
        <authorList>
            <person name="Dick G.J."/>
            <person name="Podell S."/>
            <person name="Johnson H.A."/>
            <person name="Rivera-Espinoza Y."/>
            <person name="Bernier-Latmani R."/>
            <person name="McCarthy J.K."/>
            <person name="Torpey J.W."/>
            <person name="Clement B.G."/>
            <person name="Gaasterland T."/>
            <person name="Tebo B.M."/>
        </authorList>
    </citation>
    <scope>NUCLEOTIDE SEQUENCE [LARGE SCALE GENOMIC DNA]</scope>
    <source>
        <strain evidence="1 2">SI85-9A1</strain>
    </source>
</reference>
<evidence type="ECO:0000313" key="2">
    <source>
        <dbReference type="Proteomes" id="UP000000321"/>
    </source>
</evidence>
<dbReference type="Proteomes" id="UP000000321">
    <property type="component" value="Unassembled WGS sequence"/>
</dbReference>
<protein>
    <recommendedName>
        <fullName evidence="3">Regulator of CtrA degradation</fullName>
    </recommendedName>
</protein>
<keyword evidence="2" id="KW-1185">Reference proteome</keyword>
<evidence type="ECO:0000313" key="1">
    <source>
        <dbReference type="EMBL" id="EAS50715.1"/>
    </source>
</evidence>
<dbReference type="Gene3D" id="1.10.8.930">
    <property type="entry name" value="Protein of unknown function DUF1465"/>
    <property type="match status" value="1"/>
</dbReference>
<dbReference type="InterPro" id="IPR038301">
    <property type="entry name" value="AraC-like_sf"/>
</dbReference>
<organism evidence="1 2">
    <name type="scientific">Aurantimonas manganoxydans (strain ATCC BAA-1229 / DSM 21871 / SI85-9A1)</name>
    <dbReference type="NCBI Taxonomy" id="287752"/>
    <lineage>
        <taxon>Bacteria</taxon>
        <taxon>Pseudomonadati</taxon>
        <taxon>Pseudomonadota</taxon>
        <taxon>Alphaproteobacteria</taxon>
        <taxon>Hyphomicrobiales</taxon>
        <taxon>Aurantimonadaceae</taxon>
        <taxon>Aurantimonas</taxon>
    </lineage>
</organism>
<sequence length="212" mass="23394">MVTDAPCSRSTIAPCSRSDRFWQCEKVSAMGSEFGPMTIQSNGTSDGDRTIRLAEHLAFSRSFQPLFNQGMALVDETAIYLDGAGRVEAKALSKHGTTLYAAESMRLTTRLMQVASWLLLQRAANQGDMSRAQVEAEKVKVRLEGLGSAKDSPNYGELPEAFRDLVERALMLERRIAMLDREIYGENAAEPEHAARNPVGEQIDLLKTAFHG</sequence>
<name>Q1YK08_AURMS</name>
<proteinExistence type="predicted"/>
<dbReference type="Pfam" id="PF07323">
    <property type="entry name" value="DUF1465"/>
    <property type="match status" value="1"/>
</dbReference>
<dbReference type="BioCyc" id="AURANTIMONAS:SI859A1_00838-MONOMER"/>
<gene>
    <name evidence="1" type="ORF">SI859A1_00838</name>
</gene>
<dbReference type="AlphaFoldDB" id="Q1YK08"/>
<dbReference type="HOGENOM" id="CLU_114005_0_0_5"/>
<dbReference type="EMBL" id="AAPJ01000002">
    <property type="protein sequence ID" value="EAS50715.1"/>
    <property type="molecule type" value="Genomic_DNA"/>
</dbReference>